<sequence>MEDVLNPVDSKPGSLEFYQAVRYLTDISNEVLRVTGWQSGIGRGVGSSGIQHGANCSSPLFKYADRFDRFLFIRTDADIKDGKTGSVVPLAAYRRANRVEVKNKQQSGTDDVLVYAKKTDGPNKSVIRLAYSLGEEQGAADITPSRNSSSSRFENWD</sequence>
<protein>
    <submittedName>
        <fullName evidence="2">Uncharacterized protein</fullName>
    </submittedName>
</protein>
<evidence type="ECO:0000256" key="1">
    <source>
        <dbReference type="SAM" id="MobiDB-lite"/>
    </source>
</evidence>
<evidence type="ECO:0000313" key="3">
    <source>
        <dbReference type="Proteomes" id="UP000800038"/>
    </source>
</evidence>
<name>A0A6A5T562_9PLEO</name>
<keyword evidence="3" id="KW-1185">Reference proteome</keyword>
<evidence type="ECO:0000313" key="2">
    <source>
        <dbReference type="EMBL" id="KAF1947224.1"/>
    </source>
</evidence>
<dbReference type="AlphaFoldDB" id="A0A6A5T562"/>
<feature type="compositionally biased region" description="Polar residues" evidence="1">
    <location>
        <begin position="144"/>
        <end position="157"/>
    </location>
</feature>
<dbReference type="OrthoDB" id="4788824at2759"/>
<proteinExistence type="predicted"/>
<dbReference type="Proteomes" id="UP000800038">
    <property type="component" value="Unassembled WGS sequence"/>
</dbReference>
<organism evidence="2 3">
    <name type="scientific">Clathrospora elynae</name>
    <dbReference type="NCBI Taxonomy" id="706981"/>
    <lineage>
        <taxon>Eukaryota</taxon>
        <taxon>Fungi</taxon>
        <taxon>Dikarya</taxon>
        <taxon>Ascomycota</taxon>
        <taxon>Pezizomycotina</taxon>
        <taxon>Dothideomycetes</taxon>
        <taxon>Pleosporomycetidae</taxon>
        <taxon>Pleosporales</taxon>
        <taxon>Diademaceae</taxon>
        <taxon>Clathrospora</taxon>
    </lineage>
</organism>
<feature type="region of interest" description="Disordered" evidence="1">
    <location>
        <begin position="138"/>
        <end position="157"/>
    </location>
</feature>
<dbReference type="EMBL" id="ML975999">
    <property type="protein sequence ID" value="KAF1947224.1"/>
    <property type="molecule type" value="Genomic_DNA"/>
</dbReference>
<reference evidence="2" key="1">
    <citation type="journal article" date="2020" name="Stud. Mycol.">
        <title>101 Dothideomycetes genomes: a test case for predicting lifestyles and emergence of pathogens.</title>
        <authorList>
            <person name="Haridas S."/>
            <person name="Albert R."/>
            <person name="Binder M."/>
            <person name="Bloem J."/>
            <person name="Labutti K."/>
            <person name="Salamov A."/>
            <person name="Andreopoulos B."/>
            <person name="Baker S."/>
            <person name="Barry K."/>
            <person name="Bills G."/>
            <person name="Bluhm B."/>
            <person name="Cannon C."/>
            <person name="Castanera R."/>
            <person name="Culley D."/>
            <person name="Daum C."/>
            <person name="Ezra D."/>
            <person name="Gonzalez J."/>
            <person name="Henrissat B."/>
            <person name="Kuo A."/>
            <person name="Liang C."/>
            <person name="Lipzen A."/>
            <person name="Lutzoni F."/>
            <person name="Magnuson J."/>
            <person name="Mondo S."/>
            <person name="Nolan M."/>
            <person name="Ohm R."/>
            <person name="Pangilinan J."/>
            <person name="Park H.-J."/>
            <person name="Ramirez L."/>
            <person name="Alfaro M."/>
            <person name="Sun H."/>
            <person name="Tritt A."/>
            <person name="Yoshinaga Y."/>
            <person name="Zwiers L.-H."/>
            <person name="Turgeon B."/>
            <person name="Goodwin S."/>
            <person name="Spatafora J."/>
            <person name="Crous P."/>
            <person name="Grigoriev I."/>
        </authorList>
    </citation>
    <scope>NUCLEOTIDE SEQUENCE</scope>
    <source>
        <strain evidence="2">CBS 161.51</strain>
    </source>
</reference>
<gene>
    <name evidence="2" type="ORF">EJ02DRAFT_417816</name>
</gene>
<accession>A0A6A5T562</accession>